<evidence type="ECO:0000256" key="1">
    <source>
        <dbReference type="SAM" id="MobiDB-lite"/>
    </source>
</evidence>
<comment type="caution">
    <text evidence="2">The sequence shown here is derived from an EMBL/GenBank/DDBJ whole genome shotgun (WGS) entry which is preliminary data.</text>
</comment>
<organism evidence="2 3">
    <name type="scientific">Cirrhinus mrigala</name>
    <name type="common">Mrigala</name>
    <dbReference type="NCBI Taxonomy" id="683832"/>
    <lineage>
        <taxon>Eukaryota</taxon>
        <taxon>Metazoa</taxon>
        <taxon>Chordata</taxon>
        <taxon>Craniata</taxon>
        <taxon>Vertebrata</taxon>
        <taxon>Euteleostomi</taxon>
        <taxon>Actinopterygii</taxon>
        <taxon>Neopterygii</taxon>
        <taxon>Teleostei</taxon>
        <taxon>Ostariophysi</taxon>
        <taxon>Cypriniformes</taxon>
        <taxon>Cyprinidae</taxon>
        <taxon>Labeoninae</taxon>
        <taxon>Labeonini</taxon>
        <taxon>Cirrhinus</taxon>
    </lineage>
</organism>
<keyword evidence="3" id="KW-1185">Reference proteome</keyword>
<accession>A0ABD0NI76</accession>
<dbReference type="EMBL" id="JAMKFB020000022">
    <property type="protein sequence ID" value="KAL0161672.1"/>
    <property type="molecule type" value="Genomic_DNA"/>
</dbReference>
<feature type="compositionally biased region" description="Low complexity" evidence="1">
    <location>
        <begin position="136"/>
        <end position="147"/>
    </location>
</feature>
<feature type="region of interest" description="Disordered" evidence="1">
    <location>
        <begin position="135"/>
        <end position="161"/>
    </location>
</feature>
<reference evidence="2 3" key="1">
    <citation type="submission" date="2024-05" db="EMBL/GenBank/DDBJ databases">
        <title>Genome sequencing and assembly of Indian major carp, Cirrhinus mrigala (Hamilton, 1822).</title>
        <authorList>
            <person name="Mohindra V."/>
            <person name="Chowdhury L.M."/>
            <person name="Lal K."/>
            <person name="Jena J.K."/>
        </authorList>
    </citation>
    <scope>NUCLEOTIDE SEQUENCE [LARGE SCALE GENOMIC DNA]</scope>
    <source>
        <strain evidence="2">CM1030</strain>
        <tissue evidence="2">Blood</tissue>
    </source>
</reference>
<sequence>MLSFLTVGGFCFGLSSALGVDWFCLPIVGQAIIVPRLSKQASLPKSVTMAQGGSTRADGHFLHSLSSTRLQLQRRHPIIPKTVKLPPGILCHPAVQSLPPRKAQSLTLVQRREQPGRRKDSIQSLYIAAGTELLFPSSPTASDTSSTQELQTSSRRFSDPDIAFVKDEV</sequence>
<proteinExistence type="predicted"/>
<evidence type="ECO:0000313" key="2">
    <source>
        <dbReference type="EMBL" id="KAL0161672.1"/>
    </source>
</evidence>
<name>A0ABD0NI76_CIRMR</name>
<gene>
    <name evidence="2" type="ORF">M9458_045397</name>
</gene>
<dbReference type="Proteomes" id="UP001529510">
    <property type="component" value="Unassembled WGS sequence"/>
</dbReference>
<evidence type="ECO:0000313" key="3">
    <source>
        <dbReference type="Proteomes" id="UP001529510"/>
    </source>
</evidence>
<protein>
    <submittedName>
        <fullName evidence="2">Uncharacterized protein</fullName>
    </submittedName>
</protein>
<dbReference type="AlphaFoldDB" id="A0ABD0NI76"/>